<evidence type="ECO:0000313" key="4">
    <source>
        <dbReference type="Proteomes" id="UP001231701"/>
    </source>
</evidence>
<feature type="transmembrane region" description="Helical" evidence="1">
    <location>
        <begin position="82"/>
        <end position="105"/>
    </location>
</feature>
<sequence length="150" mass="15529">MTPQDLVIRMLPPFGGWLALAALALPGGSPLRGAAVAAFLAVGPGAALVGVCGPALRSRRARGPVEHRDDHFARDSDRLERVMLAVLLSLCAAMLVATVLIAARAFSGDRVLLTLTLLTTLAAFCPRLRASPMPSTAPGAAPRTRKGSAL</sequence>
<keyword evidence="1" id="KW-0472">Membrane</keyword>
<dbReference type="RefSeq" id="WP_031020953.1">
    <property type="nucleotide sequence ID" value="NZ_CP121271.1"/>
</dbReference>
<reference evidence="2 5" key="2">
    <citation type="submission" date="2024-10" db="EMBL/GenBank/DDBJ databases">
        <title>Draft genome assembly of a novel steroid transforming actinomycete isolated from African clawed frog Xenopus laevis.</title>
        <authorList>
            <person name="Bragin E."/>
            <person name="Kollerov V."/>
            <person name="Donova M.V."/>
        </authorList>
    </citation>
    <scope>NUCLEOTIDE SEQUENCE [LARGE SCALE GENOMIC DNA]</scope>
    <source>
        <strain evidence="2 5">MTOC-St3</strain>
    </source>
</reference>
<evidence type="ECO:0000313" key="5">
    <source>
        <dbReference type="Proteomes" id="UP001605990"/>
    </source>
</evidence>
<dbReference type="EMBL" id="JBIENY010000113">
    <property type="protein sequence ID" value="MFG6295105.1"/>
    <property type="molecule type" value="Genomic_DNA"/>
</dbReference>
<dbReference type="Proteomes" id="UP001605990">
    <property type="component" value="Unassembled WGS sequence"/>
</dbReference>
<dbReference type="AlphaFoldDB" id="A0AAX3ZL10"/>
<reference evidence="3" key="1">
    <citation type="submission" date="2023-03" db="EMBL/GenBank/DDBJ databases">
        <title>Borrelidin-producing and root-colonizing Streptomyces rochei is a potent biopesticide for soil-borne oomycete-caused plant diseases.</title>
        <authorList>
            <person name="Zhou D."/>
            <person name="Wang X."/>
            <person name="Navarro-Munoz J.C."/>
            <person name="Li W."/>
            <person name="Li J."/>
            <person name="Jiu M."/>
            <person name="Deng S."/>
            <person name="Ye Y."/>
            <person name="Daly P."/>
            <person name="Wei L."/>
        </authorList>
    </citation>
    <scope>NUCLEOTIDE SEQUENCE</scope>
    <source>
        <strain evidence="3">JK1</strain>
    </source>
</reference>
<accession>A0AAX3ZL10</accession>
<evidence type="ECO:0000313" key="2">
    <source>
        <dbReference type="EMBL" id="MFG6295105.1"/>
    </source>
</evidence>
<evidence type="ECO:0000256" key="1">
    <source>
        <dbReference type="SAM" id="Phobius"/>
    </source>
</evidence>
<proteinExistence type="predicted"/>
<dbReference type="Proteomes" id="UP001231701">
    <property type="component" value="Chromosome"/>
</dbReference>
<gene>
    <name evidence="2" type="ORF">ACGU38_07005</name>
    <name evidence="3" type="ORF">P7W03_21130</name>
</gene>
<dbReference type="GeneID" id="90944584"/>
<name>A0AAX3ZL10_STRRO</name>
<evidence type="ECO:0000313" key="3">
    <source>
        <dbReference type="EMBL" id="WMC87919.1"/>
    </source>
</evidence>
<keyword evidence="1" id="KW-0812">Transmembrane</keyword>
<dbReference type="EMBL" id="CP121271">
    <property type="protein sequence ID" value="WMC87919.1"/>
    <property type="molecule type" value="Genomic_DNA"/>
</dbReference>
<keyword evidence="5" id="KW-1185">Reference proteome</keyword>
<keyword evidence="1" id="KW-1133">Transmembrane helix</keyword>
<organism evidence="3 4">
    <name type="scientific">Streptomyces rochei</name>
    <name type="common">Streptomyces parvullus</name>
    <dbReference type="NCBI Taxonomy" id="1928"/>
    <lineage>
        <taxon>Bacteria</taxon>
        <taxon>Bacillati</taxon>
        <taxon>Actinomycetota</taxon>
        <taxon>Actinomycetes</taxon>
        <taxon>Kitasatosporales</taxon>
        <taxon>Streptomycetaceae</taxon>
        <taxon>Streptomyces</taxon>
        <taxon>Streptomyces rochei group</taxon>
    </lineage>
</organism>
<feature type="transmembrane region" description="Helical" evidence="1">
    <location>
        <begin position="7"/>
        <end position="25"/>
    </location>
</feature>
<feature type="transmembrane region" description="Helical" evidence="1">
    <location>
        <begin position="31"/>
        <end position="52"/>
    </location>
</feature>
<protein>
    <submittedName>
        <fullName evidence="3">Uncharacterized protein</fullName>
    </submittedName>
</protein>